<evidence type="ECO:0000259" key="18">
    <source>
        <dbReference type="PROSITE" id="PS50290"/>
    </source>
</evidence>
<dbReference type="Gene3D" id="3.30.1010.10">
    <property type="entry name" value="Phosphatidylinositol 3-kinase Catalytic Subunit, Chain A, domain 4"/>
    <property type="match status" value="1"/>
</dbReference>
<dbReference type="InterPro" id="IPR003152">
    <property type="entry name" value="FATC_dom"/>
</dbReference>
<comment type="similarity">
    <text evidence="2 16">Belongs to the PI3/PI4-kinase family. ATM subfamily.</text>
</comment>
<evidence type="ECO:0000256" key="4">
    <source>
        <dbReference type="ARBA" id="ARBA00012513"/>
    </source>
</evidence>
<dbReference type="InterPro" id="IPR000403">
    <property type="entry name" value="PI3/4_kinase_cat_dom"/>
</dbReference>
<evidence type="ECO:0000259" key="19">
    <source>
        <dbReference type="PROSITE" id="PS51189"/>
    </source>
</evidence>
<dbReference type="CDD" id="cd05171">
    <property type="entry name" value="PIKKc_ATM"/>
    <property type="match status" value="1"/>
</dbReference>
<evidence type="ECO:0000313" key="22">
    <source>
        <dbReference type="Proteomes" id="UP000019471"/>
    </source>
</evidence>
<feature type="domain" description="PI3K/PI4K catalytic" evidence="18">
    <location>
        <begin position="2546"/>
        <end position="2857"/>
    </location>
</feature>
<dbReference type="SUPFAM" id="SSF56112">
    <property type="entry name" value="Protein kinase-like (PK-like)"/>
    <property type="match status" value="1"/>
</dbReference>
<dbReference type="EMBL" id="AMGX01000026">
    <property type="protein sequence ID" value="EXJ63385.1"/>
    <property type="molecule type" value="Genomic_DNA"/>
</dbReference>
<comment type="caution">
    <text evidence="21">The sequence shown here is derived from an EMBL/GenBank/DDBJ whole genome shotgun (WGS) entry which is preliminary data.</text>
</comment>
<evidence type="ECO:0000256" key="6">
    <source>
        <dbReference type="ARBA" id="ARBA00022527"/>
    </source>
</evidence>
<keyword evidence="9 16" id="KW-0227">DNA damage</keyword>
<dbReference type="Pfam" id="PF02260">
    <property type="entry name" value="FATC"/>
    <property type="match status" value="1"/>
</dbReference>
<dbReference type="SUPFAM" id="SSF48371">
    <property type="entry name" value="ARM repeat"/>
    <property type="match status" value="1"/>
</dbReference>
<evidence type="ECO:0000256" key="5">
    <source>
        <dbReference type="ARBA" id="ARBA00014619"/>
    </source>
</evidence>
<dbReference type="Pfam" id="PF00454">
    <property type="entry name" value="PI3_PI4_kinase"/>
    <property type="match status" value="1"/>
</dbReference>
<dbReference type="InterPro" id="IPR036940">
    <property type="entry name" value="PI3/4_kinase_cat_sf"/>
</dbReference>
<evidence type="ECO:0000256" key="9">
    <source>
        <dbReference type="ARBA" id="ARBA00022763"/>
    </source>
</evidence>
<dbReference type="RefSeq" id="XP_007750196.1">
    <property type="nucleotide sequence ID" value="XM_007752006.1"/>
</dbReference>
<dbReference type="InterPro" id="IPR038980">
    <property type="entry name" value="ATM_plant"/>
</dbReference>
<dbReference type="EC" id="2.7.11.1" evidence="4 16"/>
<dbReference type="InterPro" id="IPR011009">
    <property type="entry name" value="Kinase-like_dom_sf"/>
</dbReference>
<dbReference type="Proteomes" id="UP000019471">
    <property type="component" value="Unassembled WGS sequence"/>
</dbReference>
<evidence type="ECO:0000256" key="15">
    <source>
        <dbReference type="ARBA" id="ARBA00048679"/>
    </source>
</evidence>
<dbReference type="GO" id="GO:0006281">
    <property type="term" value="P:DNA repair"/>
    <property type="evidence" value="ECO:0007669"/>
    <property type="project" value="InterPro"/>
</dbReference>
<feature type="domain" description="FAT" evidence="19">
    <location>
        <begin position="1835"/>
        <end position="2438"/>
    </location>
</feature>
<evidence type="ECO:0000256" key="1">
    <source>
        <dbReference type="ARBA" id="ARBA00004123"/>
    </source>
</evidence>
<reference evidence="21 22" key="1">
    <citation type="submission" date="2013-03" db="EMBL/GenBank/DDBJ databases">
        <title>The Genome Sequence of Cladophialophora psammophila CBS 110553.</title>
        <authorList>
            <consortium name="The Broad Institute Genomics Platform"/>
            <person name="Cuomo C."/>
            <person name="de Hoog S."/>
            <person name="Gorbushina A."/>
            <person name="Walker B."/>
            <person name="Young S.K."/>
            <person name="Zeng Q."/>
            <person name="Gargeya S."/>
            <person name="Fitzgerald M."/>
            <person name="Haas B."/>
            <person name="Abouelleil A."/>
            <person name="Allen A.W."/>
            <person name="Alvarado L."/>
            <person name="Arachchi H.M."/>
            <person name="Berlin A.M."/>
            <person name="Chapman S.B."/>
            <person name="Gainer-Dewar J."/>
            <person name="Goldberg J."/>
            <person name="Griggs A."/>
            <person name="Gujja S."/>
            <person name="Hansen M."/>
            <person name="Howarth C."/>
            <person name="Imamovic A."/>
            <person name="Ireland A."/>
            <person name="Larimer J."/>
            <person name="McCowan C."/>
            <person name="Murphy C."/>
            <person name="Pearson M."/>
            <person name="Poon T.W."/>
            <person name="Priest M."/>
            <person name="Roberts A."/>
            <person name="Saif S."/>
            <person name="Shea T."/>
            <person name="Sisk P."/>
            <person name="Sykes S."/>
            <person name="Wortman J."/>
            <person name="Nusbaum C."/>
            <person name="Birren B."/>
        </authorList>
    </citation>
    <scope>NUCLEOTIDE SEQUENCE [LARGE SCALE GENOMIC DNA]</scope>
    <source>
        <strain evidence="21 22">CBS 110553</strain>
    </source>
</reference>
<evidence type="ECO:0000313" key="21">
    <source>
        <dbReference type="EMBL" id="EXJ63385.1"/>
    </source>
</evidence>
<keyword evidence="16" id="KW-0779">Telomere</keyword>
<name>W9WEH6_9EURO</name>
<keyword evidence="11 16" id="KW-0067">ATP-binding</keyword>
<dbReference type="SMART" id="SM00146">
    <property type="entry name" value="PI3Kc"/>
    <property type="match status" value="1"/>
</dbReference>
<evidence type="ECO:0000256" key="2">
    <source>
        <dbReference type="ARBA" id="ARBA00010769"/>
    </source>
</evidence>
<dbReference type="SMART" id="SM01342">
    <property type="entry name" value="TAN"/>
    <property type="match status" value="1"/>
</dbReference>
<keyword evidence="16" id="KW-0156">Chromatin regulator</keyword>
<dbReference type="GO" id="GO:0004674">
    <property type="term" value="F:protein serine/threonine kinase activity"/>
    <property type="evidence" value="ECO:0007669"/>
    <property type="project" value="UniProtKB-KW"/>
</dbReference>
<feature type="coiled-coil region" evidence="17">
    <location>
        <begin position="2279"/>
        <end position="2317"/>
    </location>
</feature>
<evidence type="ECO:0000256" key="12">
    <source>
        <dbReference type="ARBA" id="ARBA00023242"/>
    </source>
</evidence>
<evidence type="ECO:0000256" key="10">
    <source>
        <dbReference type="ARBA" id="ARBA00022777"/>
    </source>
</evidence>
<keyword evidence="16" id="KW-0158">Chromosome</keyword>
<dbReference type="eggNOG" id="KOG0892">
    <property type="taxonomic scope" value="Eukaryota"/>
</dbReference>
<comment type="function">
    <text evidence="13 16">Serine/threonine protein kinase which activates checkpoint signaling upon genotoxic stresses such as ionizing radiation (IR), ultraviolet light (UV), or DNA replication stalling, thereby acting as a DNA damage sensor. Recognizes the substrate consensus sequence [ST]-Q. Phosphorylates histone H2A to form H2AS128ph (gamma-H2A) at sites of DNA damage, involved in the regulation of DNA damage response mechanism. Required for the control of telomere length and genome stability.</text>
</comment>
<dbReference type="InterPro" id="IPR018936">
    <property type="entry name" value="PI3/4_kinase_CS"/>
</dbReference>
<dbReference type="InterPro" id="IPR044107">
    <property type="entry name" value="PIKKc_ATM"/>
</dbReference>
<comment type="catalytic activity">
    <reaction evidence="15">
        <text>L-seryl-[protein] + ATP = O-phospho-L-seryl-[protein] + ADP + H(+)</text>
        <dbReference type="Rhea" id="RHEA:17989"/>
        <dbReference type="Rhea" id="RHEA-COMP:9863"/>
        <dbReference type="Rhea" id="RHEA-COMP:11604"/>
        <dbReference type="ChEBI" id="CHEBI:15378"/>
        <dbReference type="ChEBI" id="CHEBI:29999"/>
        <dbReference type="ChEBI" id="CHEBI:30616"/>
        <dbReference type="ChEBI" id="CHEBI:83421"/>
        <dbReference type="ChEBI" id="CHEBI:456216"/>
        <dbReference type="EC" id="2.7.11.1"/>
    </reaction>
</comment>
<comment type="subunit">
    <text evidence="3">Associates with DNA double-strand breaks.</text>
</comment>
<dbReference type="STRING" id="1182543.W9WEH6"/>
<sequence>MSEVNIATAVGKLGADTQRTSNASCGNSGTRMCAAFIPLLSVLIRDPSDKIEEDIFHAILELLYKTVSKEKPVFLRATTKPTTRNTASSRLQAASAALRLVVEVATPKLSLKTALSVLDHIIDTLPSPDGSLCEPLQNDYLKCFRILLGYAPHGEHMRRKQWQAYVDFALTCLSAGLDDGVADGSLSSSRSSSAASRNNQQLALRLSHTSGRSTGKENASNFEDILTALKNLTSFVNAPVMSRAAPIAEKILDFLQVDRIGQEGAFETVNNVIFVSLTEDVAFTQTLLSHLIPIIKRLWSSRSILLQQQMLITLFSCRYLFLAPSGPWPAIDSAILEPLLITLMSDYRTRNERDVLHFDDLQPILASENTPLQLRQFKPVQNSPRAVTSWFILSVIACLIVGLNLKGSAQTTTADPEEVPRKRQKVQSRLDEILDLAVVGNWQEKLVALQIILFLFDQPGCIDQEWTKGLYRLLPELGSEDPTVQTWIFLVFSRLALDNASRVHEPSNFWLQVWDAASRAMTVVPTTRAACHALNVLLQVGALDSSMSANLLESTLFGGGNNGPSSLTDTSLALMTGALRSKFFDNERRFESFGLKIIGWLTVRWTLPSNLDRLHNAHIVCHARPELLFGLLSATCGLADVTVPGEAWTLAHSLFKSSMMASANLDFFQYLLAIPSATIEATELSNPISRQFDTSTLTRLFRTVMDFLANKTRDFLHSWKAIYAERISNIGNDIVEILGVVTTVSSALWVRCGAQAPGYRQPLILPESRRVLTEFVVSRSVDRSREMANRICACIVTIHKQLSRSSDRHYGEEYQAVIESALQVVRHAMASTTTNDPSDLDFLDDDAWDSQATQRSQPGAGMDISRLDLPVCSDLRARLARYAVELTTALQMVKSKGLLDSSATALVIDQVLALDPISLIAARGAVQDFLNLKTATAREDAHRLLKKLGELYLGNEVFGRCEAALCFCLNVLESLMDLWTAEGIDDALAETALDIYYWFVNTMVRKGVASQRVLSAMANLLDALLRKSASYGGEDLPSPRTSLLNVLEVSDSANQHRLAEKLSHIFEKYVLTQHEAIFDDVVGKLPSDPDNIEGIAVRLYIVSYLGARWHTVLRQATYHLFETVAHVPSTTKLGYGCIVRTCKVLELDRPRQLFKLFSPQIFYTWLSQETLASIPFQLFEYASLQEMAADNIGELTGQIALRGFHYSEELAQLVGKDWNSLLTEQFAYAEAYTLASETSVPKTDRLYDGSEKLVRKQLGSQLYLQRLRERLPDIIALLVIALQDDRGIEKALPAPSLKVWQEIVNNSGQNVQLPLAQQPCFRARCLPEELKYLCSRLHLEVTDIWTSGLLVHVYRQLLDRARPALGPLHTCSIIRKIRIVISLAGPVAQEGYPLEMMLHNLRPYLTVFECAEETMGIYRFLLRHGTPSLSCRPSFIAGLGVSIFASLTGFITSSQDSTTQEDHFISTMTNAQDFRAFLGQYLESLELTNAGSEALRMYKLIIRHAKAIAHEGSSAQGTSEGQLLYALLSDQSSKDPLLSDFHFDLSIKILCHRFYASPDYQDDILANDDDASRFSPTLEILLRRFALDKSFRIWAAQVIGRGFIMRGLKSTTNDKTQQMQNKSSDAGLEAVSSHTNIMRYLVDLLWKSDYPALSFAENTLQLISSNLNEADESAFLGSEFDIRLFHELRFENFPCPGAPLSLASGLVSKQEGTDCGSDAKSRDWATKLLIQISEIAASDPILGFLVPLINAVPESAGILLPYSVHLILLSETNSSQVFRERLSQTFSDALASGAESPSEARKLVLNTLLYLRKCHLPSETNMAQRNSWLEVDFSSAAIAASNCQMWHEALLFLELHYSQAQLQTGRSSRRSFVTPNDVSTGVISRIYENVDDPDFFYGNVQSHDIKSVINKMSHEGASQKSLSFQSAMLDSQLRLEESETTLGDVAFTTALTLSAANMQGISEAVKQHYEGSHKPNSAENGFNMDQWDLLRTSDSPSVSTAVSSLFRNMHGISNKISLTRELDLLLQQHGDAFRMDMIKQNQLGDLYARLAVLAEARQILGATSAESLESACAAIVVRNQRAKLAEFNKLSPILAGREATFAAIRRNNHLRATFSLSLPQALLFEVQVTRQSLNMASSYEAPQFRLNRAMYLSQLTQLAESVGLKVDVAINYDLAKTLWAQEEVSASIGILQNLRERKDAAQQAINVARADILTDLGHKIAEARLEKPDEIIERYLAPAIREIQKPCTGSAAGRVFHNFAAFCDMQLQDTDNLDDFTRINKIRDRKKREVRELDRMVKNAQSEQQRAKLKIHLARAKTWYKLDEEEWRRVSQNRENLILRCLENYLLSMRASDDYPNDTLRFIALWLNQAESPTANAAVHKHLSSVPTLKFAPLVNQLSSRLLDIKDDFQVLLKDLMFRICSDHPYHSLYQIFATSKSKAPPGDEVAASRFAAANTLTQLVKERSPSSAIWTTVHNTCVALNRVAVEGLSDKDLKSGSKLPLRKLQNGPALEAQITKPNTKIPPPTMNIALRADRDYSNVPTSTMIDPEISVATGVSAPKIATITASDGSRHKLLLKGGNDDLRQDAIMEQVFEQVSNLLKDHRATRQRDLGIRTYKVIPLTKNSGVIEFVQNTIPLNEYLLPAHTRYYPKDYKASRARKDIAEAQTKNHEQRVRAYQTVTANFHPVMRFFFMEKFLDPDDWFYKRLNYSRSTAAVSILGHVLGLGDRHGHNILLDEKTGEVVHIDLGVAFEAGRVLPVPEVVPFRLTRDLVDGMGLTGVEGVFRRCCNFTLEALRHDQEAIMTILDVLRYDPLYSWSISPLRLQKMQENNEQAAADAASIAGGPSTPSTTGGGGATFAGAVDAAAGVIAARREETEPSEADRALTVVAKKLGKALSVEATVNELIRQATDERNLAVLYCGWAAYA</sequence>
<dbReference type="GeneID" id="19196123"/>
<dbReference type="Pfam" id="PF11640">
    <property type="entry name" value="TAN"/>
    <property type="match status" value="1"/>
</dbReference>
<dbReference type="GO" id="GO:0006325">
    <property type="term" value="P:chromatin organization"/>
    <property type="evidence" value="ECO:0007669"/>
    <property type="project" value="UniProtKB-KW"/>
</dbReference>
<dbReference type="GO" id="GO:0005524">
    <property type="term" value="F:ATP binding"/>
    <property type="evidence" value="ECO:0007669"/>
    <property type="project" value="UniProtKB-KW"/>
</dbReference>
<protein>
    <recommendedName>
        <fullName evidence="5 16">Serine/threonine-protein kinase Tel1</fullName>
        <ecNumber evidence="4 16">2.7.11.1</ecNumber>
    </recommendedName>
</protein>
<dbReference type="InterPro" id="IPR014009">
    <property type="entry name" value="PIK_FAT"/>
</dbReference>
<dbReference type="SMART" id="SM01343">
    <property type="entry name" value="FATC"/>
    <property type="match status" value="1"/>
</dbReference>
<evidence type="ECO:0000256" key="8">
    <source>
        <dbReference type="ARBA" id="ARBA00022741"/>
    </source>
</evidence>
<evidence type="ECO:0000256" key="3">
    <source>
        <dbReference type="ARBA" id="ARBA00011370"/>
    </source>
</evidence>
<dbReference type="PANTHER" id="PTHR37079">
    <property type="entry name" value="SERINE/THREONINE-PROTEIN KINASE ATM"/>
    <property type="match status" value="1"/>
</dbReference>
<keyword evidence="12 16" id="KW-0539">Nucleus</keyword>
<dbReference type="Gene3D" id="1.10.1070.11">
    <property type="entry name" value="Phosphatidylinositol 3-/4-kinase, catalytic domain"/>
    <property type="match status" value="1"/>
</dbReference>
<evidence type="ECO:0000256" key="17">
    <source>
        <dbReference type="SAM" id="Coils"/>
    </source>
</evidence>
<keyword evidence="6 16" id="KW-0723">Serine/threonine-protein kinase</keyword>
<dbReference type="GO" id="GO:0035556">
    <property type="term" value="P:intracellular signal transduction"/>
    <property type="evidence" value="ECO:0007669"/>
    <property type="project" value="UniProtKB-ARBA"/>
</dbReference>
<dbReference type="InterPro" id="IPR016024">
    <property type="entry name" value="ARM-type_fold"/>
</dbReference>
<evidence type="ECO:0000259" key="20">
    <source>
        <dbReference type="PROSITE" id="PS51190"/>
    </source>
</evidence>
<dbReference type="HOGENOM" id="CLU_000178_8_2_1"/>
<evidence type="ECO:0000256" key="16">
    <source>
        <dbReference type="RuleBase" id="RU365027"/>
    </source>
</evidence>
<dbReference type="InterPro" id="IPR021668">
    <property type="entry name" value="TAN"/>
</dbReference>
<dbReference type="GO" id="GO:0106310">
    <property type="term" value="F:protein serine kinase activity"/>
    <property type="evidence" value="ECO:0007669"/>
    <property type="project" value="RHEA"/>
</dbReference>
<keyword evidence="10 16" id="KW-0418">Kinase</keyword>
<evidence type="ECO:0000256" key="11">
    <source>
        <dbReference type="ARBA" id="ARBA00022840"/>
    </source>
</evidence>
<evidence type="ECO:0000256" key="13">
    <source>
        <dbReference type="ARBA" id="ARBA00025079"/>
    </source>
</evidence>
<keyword evidence="8 16" id="KW-0547">Nucleotide-binding</keyword>
<feature type="domain" description="FATC" evidence="20">
    <location>
        <begin position="2894"/>
        <end position="2926"/>
    </location>
</feature>
<dbReference type="PROSITE" id="PS50290">
    <property type="entry name" value="PI3_4_KINASE_3"/>
    <property type="match status" value="1"/>
</dbReference>
<keyword evidence="7 16" id="KW-0808">Transferase</keyword>
<dbReference type="OrthoDB" id="381190at2759"/>
<gene>
    <name evidence="21" type="ORF">A1O5_11434</name>
</gene>
<dbReference type="PROSITE" id="PS00916">
    <property type="entry name" value="PI3_4_KINASE_2"/>
    <property type="match status" value="1"/>
</dbReference>
<dbReference type="PROSITE" id="PS51190">
    <property type="entry name" value="FATC"/>
    <property type="match status" value="1"/>
</dbReference>
<dbReference type="GO" id="GO:0005634">
    <property type="term" value="C:nucleus"/>
    <property type="evidence" value="ECO:0007669"/>
    <property type="project" value="UniProtKB-SubCell"/>
</dbReference>
<comment type="catalytic activity">
    <reaction evidence="14 16">
        <text>L-threonyl-[protein] + ATP = O-phospho-L-threonyl-[protein] + ADP + H(+)</text>
        <dbReference type="Rhea" id="RHEA:46608"/>
        <dbReference type="Rhea" id="RHEA-COMP:11060"/>
        <dbReference type="Rhea" id="RHEA-COMP:11605"/>
        <dbReference type="ChEBI" id="CHEBI:15378"/>
        <dbReference type="ChEBI" id="CHEBI:30013"/>
        <dbReference type="ChEBI" id="CHEBI:30616"/>
        <dbReference type="ChEBI" id="CHEBI:61977"/>
        <dbReference type="ChEBI" id="CHEBI:456216"/>
        <dbReference type="EC" id="2.7.11.1"/>
    </reaction>
</comment>
<dbReference type="PROSITE" id="PS51189">
    <property type="entry name" value="FAT"/>
    <property type="match status" value="1"/>
</dbReference>
<evidence type="ECO:0000256" key="7">
    <source>
        <dbReference type="ARBA" id="ARBA00022679"/>
    </source>
</evidence>
<accession>W9WEH6</accession>
<dbReference type="PANTHER" id="PTHR37079:SF4">
    <property type="entry name" value="SERINE_THREONINE-PROTEIN KINASE ATM"/>
    <property type="match status" value="1"/>
</dbReference>
<dbReference type="PROSITE" id="PS00915">
    <property type="entry name" value="PI3_4_KINASE_1"/>
    <property type="match status" value="1"/>
</dbReference>
<proteinExistence type="inferred from homology"/>
<dbReference type="GO" id="GO:0000781">
    <property type="term" value="C:chromosome, telomeric region"/>
    <property type="evidence" value="ECO:0007669"/>
    <property type="project" value="UniProtKB-SubCell"/>
</dbReference>
<organism evidence="21 22">
    <name type="scientific">Cladophialophora psammophila CBS 110553</name>
    <dbReference type="NCBI Taxonomy" id="1182543"/>
    <lineage>
        <taxon>Eukaryota</taxon>
        <taxon>Fungi</taxon>
        <taxon>Dikarya</taxon>
        <taxon>Ascomycota</taxon>
        <taxon>Pezizomycotina</taxon>
        <taxon>Eurotiomycetes</taxon>
        <taxon>Chaetothyriomycetidae</taxon>
        <taxon>Chaetothyriales</taxon>
        <taxon>Herpotrichiellaceae</taxon>
        <taxon>Cladophialophora</taxon>
    </lineage>
</organism>
<comment type="subcellular location">
    <subcellularLocation>
        <location evidence="16">Chromosome</location>
        <location evidence="16">Telomere</location>
    </subcellularLocation>
    <subcellularLocation>
        <location evidence="1 16">Nucleus</location>
    </subcellularLocation>
</comment>
<keyword evidence="22" id="KW-1185">Reference proteome</keyword>
<keyword evidence="17" id="KW-0175">Coiled coil</keyword>
<evidence type="ECO:0000256" key="14">
    <source>
        <dbReference type="ARBA" id="ARBA00047899"/>
    </source>
</evidence>